<reference evidence="11 12" key="1">
    <citation type="submission" date="2018-12" db="EMBL/GenBank/DDBJ databases">
        <title>Lysinibacillus antri sp. nov., isolated from a cave soil.</title>
        <authorList>
            <person name="Narsing Rao M.P."/>
            <person name="Zhang H."/>
            <person name="Dong Z.-Y."/>
            <person name="Niu X.-K."/>
            <person name="Zhang K."/>
            <person name="Fang B.-Z."/>
            <person name="Kang Y.-Q."/>
            <person name="Xiao M."/>
            <person name="Li W.-J."/>
        </authorList>
    </citation>
    <scope>NUCLEOTIDE SEQUENCE [LARGE SCALE GENOMIC DNA]</scope>
    <source>
        <strain evidence="11 12">SYSU K30002</strain>
    </source>
</reference>
<gene>
    <name evidence="11" type="ORF">EK386_04695</name>
</gene>
<dbReference type="Proteomes" id="UP000287910">
    <property type="component" value="Unassembled WGS sequence"/>
</dbReference>
<keyword evidence="12" id="KW-1185">Reference proteome</keyword>
<keyword evidence="6" id="KW-0963">Cytoplasm</keyword>
<dbReference type="SUPFAM" id="SSF53474">
    <property type="entry name" value="alpha/beta-Hydrolases"/>
    <property type="match status" value="1"/>
</dbReference>
<evidence type="ECO:0000256" key="6">
    <source>
        <dbReference type="ARBA" id="ARBA00022490"/>
    </source>
</evidence>
<dbReference type="PANTHER" id="PTHR43722:SF1">
    <property type="entry name" value="PROLINE IMINOPEPTIDASE"/>
    <property type="match status" value="1"/>
</dbReference>
<evidence type="ECO:0000256" key="7">
    <source>
        <dbReference type="ARBA" id="ARBA00022670"/>
    </source>
</evidence>
<keyword evidence="7" id="KW-0645">Protease</keyword>
<dbReference type="GO" id="GO:0005737">
    <property type="term" value="C:cytoplasm"/>
    <property type="evidence" value="ECO:0007669"/>
    <property type="project" value="UniProtKB-SubCell"/>
</dbReference>
<dbReference type="InterPro" id="IPR005944">
    <property type="entry name" value="Pro_iminopeptidase"/>
</dbReference>
<dbReference type="GO" id="GO:0006508">
    <property type="term" value="P:proteolysis"/>
    <property type="evidence" value="ECO:0007669"/>
    <property type="project" value="UniProtKB-KW"/>
</dbReference>
<sequence>MLKKLVGGYMPAFKDKSGNKVSGAISKMEKLTLGGINQWITISGRSDDLPILLFLHGGPGSPQTGAQRKFNKELEDYYLVVNWDQRGAGKSFSQAIAPESMNMNQLLNDAHELVRYLLKRYNKNKIFLMGHSFGAALGLLFAHKYPELLYAYVGINQPIHRTEEKRSYQYALEAAEKKKNSKAIKELKSIGFPINGVYRKIEDMVIQRKWLTKFNGVTFEKNALFVNMNYMLSPHFTLIEKLTFMKRFGFSSTHLWDEFISLNFFNVVPTLNVPVFLLAGKHDRIVFADLIEQYYEFVKAADRHYILLTKSGHLACFEEEEKFNEIMIKQVLPYYEQAQEKGEKTSIDKHQYNKG</sequence>
<evidence type="ECO:0000256" key="9">
    <source>
        <dbReference type="ARBA" id="ARBA00029605"/>
    </source>
</evidence>
<dbReference type="InterPro" id="IPR029058">
    <property type="entry name" value="AB_hydrolase_fold"/>
</dbReference>
<comment type="subcellular location">
    <subcellularLocation>
        <location evidence="2">Cytoplasm</location>
    </subcellularLocation>
</comment>
<dbReference type="AlphaFoldDB" id="A0A3S0P7N9"/>
<evidence type="ECO:0000256" key="3">
    <source>
        <dbReference type="ARBA" id="ARBA00010088"/>
    </source>
</evidence>
<evidence type="ECO:0000259" key="10">
    <source>
        <dbReference type="Pfam" id="PF00561"/>
    </source>
</evidence>
<evidence type="ECO:0000313" key="11">
    <source>
        <dbReference type="EMBL" id="RUL55625.1"/>
    </source>
</evidence>
<feature type="domain" description="AB hydrolase-1" evidence="10">
    <location>
        <begin position="50"/>
        <end position="319"/>
    </location>
</feature>
<evidence type="ECO:0000256" key="2">
    <source>
        <dbReference type="ARBA" id="ARBA00004496"/>
    </source>
</evidence>
<comment type="caution">
    <text evidence="11">The sequence shown here is derived from an EMBL/GenBank/DDBJ whole genome shotgun (WGS) entry which is preliminary data.</text>
</comment>
<dbReference type="EMBL" id="RYYR01000004">
    <property type="protein sequence ID" value="RUL55625.1"/>
    <property type="molecule type" value="Genomic_DNA"/>
</dbReference>
<comment type="catalytic activity">
    <reaction evidence="1">
        <text>Release of N-terminal proline from a peptide.</text>
        <dbReference type="EC" id="3.4.11.5"/>
    </reaction>
</comment>
<organism evidence="11 12">
    <name type="scientific">Lysinibacillus antri</name>
    <dbReference type="NCBI Taxonomy" id="2498145"/>
    <lineage>
        <taxon>Bacteria</taxon>
        <taxon>Bacillati</taxon>
        <taxon>Bacillota</taxon>
        <taxon>Bacilli</taxon>
        <taxon>Bacillales</taxon>
        <taxon>Bacillaceae</taxon>
        <taxon>Lysinibacillus</taxon>
    </lineage>
</organism>
<keyword evidence="8 11" id="KW-0378">Hydrolase</keyword>
<dbReference type="RefSeq" id="WP_126657865.1">
    <property type="nucleotide sequence ID" value="NZ_RYYR01000004.1"/>
</dbReference>
<dbReference type="Gene3D" id="3.40.50.1820">
    <property type="entry name" value="alpha/beta hydrolase"/>
    <property type="match status" value="1"/>
</dbReference>
<name>A0A3S0P7N9_9BACI</name>
<dbReference type="InterPro" id="IPR000073">
    <property type="entry name" value="AB_hydrolase_1"/>
</dbReference>
<evidence type="ECO:0000256" key="1">
    <source>
        <dbReference type="ARBA" id="ARBA00001585"/>
    </source>
</evidence>
<evidence type="ECO:0000313" key="12">
    <source>
        <dbReference type="Proteomes" id="UP000287910"/>
    </source>
</evidence>
<evidence type="ECO:0000256" key="5">
    <source>
        <dbReference type="ARBA" id="ARBA00022438"/>
    </source>
</evidence>
<evidence type="ECO:0000256" key="4">
    <source>
        <dbReference type="ARBA" id="ARBA00012568"/>
    </source>
</evidence>
<keyword evidence="5" id="KW-0031">Aminopeptidase</keyword>
<dbReference type="EC" id="3.4.11.5" evidence="4"/>
<dbReference type="PANTHER" id="PTHR43722">
    <property type="entry name" value="PROLINE IMINOPEPTIDASE"/>
    <property type="match status" value="1"/>
</dbReference>
<accession>A0A3S0P7N9</accession>
<dbReference type="PRINTS" id="PR00793">
    <property type="entry name" value="PROAMNOPTASE"/>
</dbReference>
<dbReference type="GO" id="GO:0004177">
    <property type="term" value="F:aminopeptidase activity"/>
    <property type="evidence" value="ECO:0007669"/>
    <property type="project" value="UniProtKB-KW"/>
</dbReference>
<comment type="similarity">
    <text evidence="3">Belongs to the peptidase S33 family.</text>
</comment>
<dbReference type="Pfam" id="PF00561">
    <property type="entry name" value="Abhydrolase_1"/>
    <property type="match status" value="1"/>
</dbReference>
<dbReference type="InterPro" id="IPR002410">
    <property type="entry name" value="Peptidase_S33"/>
</dbReference>
<proteinExistence type="inferred from homology"/>
<evidence type="ECO:0000256" key="8">
    <source>
        <dbReference type="ARBA" id="ARBA00022801"/>
    </source>
</evidence>
<protein>
    <recommendedName>
        <fullName evidence="4">prolyl aminopeptidase</fullName>
        <ecNumber evidence="4">3.4.11.5</ecNumber>
    </recommendedName>
    <alternativeName>
        <fullName evidence="9">Prolyl aminopeptidase</fullName>
    </alternativeName>
</protein>